<gene>
    <name evidence="1" type="ORF">K0H07_12555</name>
</gene>
<sequence>MKKEVLILLLAFCSICLVCRGQNTKSIEETKKKIENQYVTFCSQLNKQLPMRVDEVTTLKSVAFVNWTMMCYYSVEINMADYQDIELKEFMKGIRDKQKKQIPTMISNGSYQFTQSELYEYLKGTGLKFRFIYHDLNDGQIGVNQFDYKDFARSDKRYK</sequence>
<organism evidence="1 2">
    <name type="scientific">Bacteroides thetaiotaomicron</name>
    <dbReference type="NCBI Taxonomy" id="818"/>
    <lineage>
        <taxon>Bacteria</taxon>
        <taxon>Pseudomonadati</taxon>
        <taxon>Bacteroidota</taxon>
        <taxon>Bacteroidia</taxon>
        <taxon>Bacteroidales</taxon>
        <taxon>Bacteroidaceae</taxon>
        <taxon>Bacteroides</taxon>
    </lineage>
</organism>
<dbReference type="AlphaFoldDB" id="A0AAW4Z2G2"/>
<dbReference type="Proteomes" id="UP001200544">
    <property type="component" value="Unassembled WGS sequence"/>
</dbReference>
<evidence type="ECO:0000313" key="2">
    <source>
        <dbReference type="Proteomes" id="UP001200544"/>
    </source>
</evidence>
<protein>
    <recommendedName>
        <fullName evidence="3">Lipoprotein</fullName>
    </recommendedName>
</protein>
<evidence type="ECO:0000313" key="1">
    <source>
        <dbReference type="EMBL" id="MCE9237972.1"/>
    </source>
</evidence>
<evidence type="ECO:0008006" key="3">
    <source>
        <dbReference type="Google" id="ProtNLM"/>
    </source>
</evidence>
<accession>A0AAW4Z2G2</accession>
<proteinExistence type="predicted"/>
<reference evidence="1" key="1">
    <citation type="submission" date="2021-07" db="EMBL/GenBank/DDBJ databases">
        <title>Comparative genomics of Bacteroides fragilis group isolates reveals species-dependent resistance mechanisms and validates clinical tools for resistance prediction.</title>
        <authorList>
            <person name="Wallace M.J."/>
            <person name="Jean S."/>
            <person name="Wallace M.A."/>
            <person name="Carey-Ann B.D."/>
            <person name="Dantas G."/>
        </authorList>
    </citation>
    <scope>NUCLEOTIDE SEQUENCE</scope>
    <source>
        <strain evidence="1">BJH_160</strain>
    </source>
</reference>
<dbReference type="RefSeq" id="WP_234128777.1">
    <property type="nucleotide sequence ID" value="NZ_JAHYQA010000006.1"/>
</dbReference>
<dbReference type="EMBL" id="JAHYQA010000006">
    <property type="protein sequence ID" value="MCE9237972.1"/>
    <property type="molecule type" value="Genomic_DNA"/>
</dbReference>
<name>A0AAW4Z2G2_BACT4</name>
<comment type="caution">
    <text evidence="1">The sequence shown here is derived from an EMBL/GenBank/DDBJ whole genome shotgun (WGS) entry which is preliminary data.</text>
</comment>